<dbReference type="GO" id="GO:0006629">
    <property type="term" value="P:lipid metabolic process"/>
    <property type="evidence" value="ECO:0007669"/>
    <property type="project" value="TreeGrafter"/>
</dbReference>
<gene>
    <name evidence="8" type="ORF">BZG02_20235</name>
</gene>
<evidence type="ECO:0000256" key="4">
    <source>
        <dbReference type="ARBA" id="ARBA00022824"/>
    </source>
</evidence>
<proteinExistence type="predicted"/>
<dbReference type="RefSeq" id="WP_101263576.1">
    <property type="nucleotide sequence ID" value="NZ_MVDD01000032.1"/>
</dbReference>
<dbReference type="PANTHER" id="PTHR13416">
    <property type="match status" value="1"/>
</dbReference>
<dbReference type="OrthoDB" id="273988at2"/>
<keyword evidence="5 7" id="KW-1133">Transmembrane helix</keyword>
<dbReference type="AlphaFoldDB" id="A0A2N3HQ86"/>
<dbReference type="PANTHER" id="PTHR13416:SF2">
    <property type="entry name" value="TRANSMEMBRANE PROTEIN 43"/>
    <property type="match status" value="1"/>
</dbReference>
<evidence type="ECO:0000256" key="5">
    <source>
        <dbReference type="ARBA" id="ARBA00022989"/>
    </source>
</evidence>
<comment type="subcellular location">
    <subcellularLocation>
        <location evidence="1">Endomembrane system</location>
        <topology evidence="1">Multi-pass membrane protein</topology>
    </subcellularLocation>
    <subcellularLocation>
        <location evidence="2">Endoplasmic reticulum membrane</location>
    </subcellularLocation>
</comment>
<evidence type="ECO:0000256" key="7">
    <source>
        <dbReference type="SAM" id="Phobius"/>
    </source>
</evidence>
<name>A0A2N3HQ86_9BACT</name>
<comment type="caution">
    <text evidence="8">The sequence shown here is derived from an EMBL/GenBank/DDBJ whole genome shotgun (WGS) entry which is preliminary data.</text>
</comment>
<dbReference type="Proteomes" id="UP000233535">
    <property type="component" value="Unassembled WGS sequence"/>
</dbReference>
<dbReference type="EMBL" id="MVDD01000032">
    <property type="protein sequence ID" value="PKQ60236.1"/>
    <property type="molecule type" value="Genomic_DNA"/>
</dbReference>
<organism evidence="8 9">
    <name type="scientific">Labilibaculum filiforme</name>
    <dbReference type="NCBI Taxonomy" id="1940526"/>
    <lineage>
        <taxon>Bacteria</taxon>
        <taxon>Pseudomonadati</taxon>
        <taxon>Bacteroidota</taxon>
        <taxon>Bacteroidia</taxon>
        <taxon>Marinilabiliales</taxon>
        <taxon>Marinifilaceae</taxon>
        <taxon>Labilibaculum</taxon>
    </lineage>
</organism>
<reference evidence="8 9" key="1">
    <citation type="journal article" date="2017" name="Front. Microbiol.">
        <title>Labilibaculum manganireducens gen. nov., sp. nov. and Labilibaculum filiforme sp. nov., Novel Bacteroidetes Isolated from Subsurface Sediments of the Baltic Sea.</title>
        <authorList>
            <person name="Vandieken V."/>
            <person name="Marshall I.P."/>
            <person name="Niemann H."/>
            <person name="Engelen B."/>
            <person name="Cypionka H."/>
        </authorList>
    </citation>
    <scope>NUCLEOTIDE SEQUENCE [LARGE SCALE GENOMIC DNA]</scope>
    <source>
        <strain evidence="8 9">59.16B</strain>
    </source>
</reference>
<feature type="transmembrane region" description="Helical" evidence="7">
    <location>
        <begin position="370"/>
        <end position="388"/>
    </location>
</feature>
<dbReference type="InterPro" id="IPR012430">
    <property type="entry name" value="TMEM43_fam"/>
</dbReference>
<feature type="transmembrane region" description="Helical" evidence="7">
    <location>
        <begin position="302"/>
        <end position="323"/>
    </location>
</feature>
<evidence type="ECO:0000313" key="9">
    <source>
        <dbReference type="Proteomes" id="UP000233535"/>
    </source>
</evidence>
<dbReference type="GO" id="GO:0071763">
    <property type="term" value="P:nuclear membrane organization"/>
    <property type="evidence" value="ECO:0007669"/>
    <property type="project" value="TreeGrafter"/>
</dbReference>
<evidence type="ECO:0000256" key="2">
    <source>
        <dbReference type="ARBA" id="ARBA00004586"/>
    </source>
</evidence>
<dbReference type="GO" id="GO:0012505">
    <property type="term" value="C:endomembrane system"/>
    <property type="evidence" value="ECO:0007669"/>
    <property type="project" value="UniProtKB-SubCell"/>
</dbReference>
<feature type="transmembrane region" description="Helical" evidence="7">
    <location>
        <begin position="335"/>
        <end position="364"/>
    </location>
</feature>
<keyword evidence="4" id="KW-0256">Endoplasmic reticulum</keyword>
<feature type="transmembrane region" description="Helical" evidence="7">
    <location>
        <begin position="25"/>
        <end position="42"/>
    </location>
</feature>
<keyword evidence="6 7" id="KW-0472">Membrane</keyword>
<dbReference type="Pfam" id="PF07787">
    <property type="entry name" value="TMEM43"/>
    <property type="match status" value="1"/>
</dbReference>
<sequence>MENRDSFTEVTTEGWGSRIMGSIKSILFGIVLFIVAFVVLWLNEERAVDTAKGLTEGASQVISINSQEFRNENSGKLVHITGNILSKETLKDEEFNVNVNALKLQRKVEMYQWIEKKDQEKEKELGGSEKTTTVYNYVKEWEESIIKSNDFKHTEGHSNPTSFPYSEYTQTVSKASMGEFNISSYLLASMNSYVPFSINSVDSIKYPNARITNEGNANIGTNTNLIKKIFIGKGSSSSPQVGDVKVWFEIVKSGDEYSIISQQIGNTFEPYSTSTGTSIQIISKGIQSAESMFNAAQKSNTIVTWLLKLLGFLLLFAGLSLIVKPLVVLADVVPFLGTILNFGLSLFTGLLSFALSFITIAIAWIVFRPILGISLLAIGIGIALFFFIRKPKNKM</sequence>
<evidence type="ECO:0000313" key="8">
    <source>
        <dbReference type="EMBL" id="PKQ60236.1"/>
    </source>
</evidence>
<protein>
    <submittedName>
        <fullName evidence="8">Uncharacterized protein</fullName>
    </submittedName>
</protein>
<evidence type="ECO:0000256" key="6">
    <source>
        <dbReference type="ARBA" id="ARBA00023136"/>
    </source>
</evidence>
<evidence type="ECO:0000256" key="3">
    <source>
        <dbReference type="ARBA" id="ARBA00022692"/>
    </source>
</evidence>
<keyword evidence="3 7" id="KW-0812">Transmembrane</keyword>
<keyword evidence="9" id="KW-1185">Reference proteome</keyword>
<evidence type="ECO:0000256" key="1">
    <source>
        <dbReference type="ARBA" id="ARBA00004127"/>
    </source>
</evidence>
<accession>A0A2N3HQ86</accession>